<evidence type="ECO:0000259" key="5">
    <source>
        <dbReference type="PROSITE" id="PS51123"/>
    </source>
</evidence>
<gene>
    <name evidence="6" type="ORF">NUH88_19380</name>
</gene>
<reference evidence="6" key="1">
    <citation type="submission" date="2022-08" db="EMBL/GenBank/DDBJ databases">
        <title>Nisaea acidiphila sp. nov., isolated from a marine algal debris and emended description of the genus Nisaea Urios et al. 2008.</title>
        <authorList>
            <person name="Kwon K."/>
        </authorList>
    </citation>
    <scope>NUCLEOTIDE SEQUENCE</scope>
    <source>
        <strain evidence="6">MEBiC11861</strain>
    </source>
</reference>
<proteinExistence type="predicted"/>
<dbReference type="PANTHER" id="PTHR30329">
    <property type="entry name" value="STATOR ELEMENT OF FLAGELLAR MOTOR COMPLEX"/>
    <property type="match status" value="1"/>
</dbReference>
<dbReference type="SUPFAM" id="SSF103088">
    <property type="entry name" value="OmpA-like"/>
    <property type="match status" value="1"/>
</dbReference>
<evidence type="ECO:0000313" key="7">
    <source>
        <dbReference type="Proteomes" id="UP001060336"/>
    </source>
</evidence>
<dbReference type="PRINTS" id="PR01021">
    <property type="entry name" value="OMPADOMAIN"/>
</dbReference>
<dbReference type="InterPro" id="IPR036737">
    <property type="entry name" value="OmpA-like_sf"/>
</dbReference>
<name>A0A9J7AT91_9PROT</name>
<evidence type="ECO:0000256" key="1">
    <source>
        <dbReference type="ARBA" id="ARBA00004442"/>
    </source>
</evidence>
<dbReference type="RefSeq" id="WP_257768284.1">
    <property type="nucleotide sequence ID" value="NZ_CP102480.1"/>
</dbReference>
<evidence type="ECO:0000313" key="6">
    <source>
        <dbReference type="EMBL" id="UUX49548.1"/>
    </source>
</evidence>
<evidence type="ECO:0000256" key="4">
    <source>
        <dbReference type="PROSITE-ProRule" id="PRU00473"/>
    </source>
</evidence>
<keyword evidence="7" id="KW-1185">Reference proteome</keyword>
<dbReference type="InterPro" id="IPR006664">
    <property type="entry name" value="OMP_bac"/>
</dbReference>
<feature type="domain" description="OmpA-like" evidence="5">
    <location>
        <begin position="178"/>
        <end position="295"/>
    </location>
</feature>
<dbReference type="CDD" id="cd07185">
    <property type="entry name" value="OmpA_C-like"/>
    <property type="match status" value="1"/>
</dbReference>
<keyword evidence="2 4" id="KW-0472">Membrane</keyword>
<keyword evidence="3" id="KW-0998">Cell outer membrane</keyword>
<dbReference type="InterPro" id="IPR006665">
    <property type="entry name" value="OmpA-like"/>
</dbReference>
<dbReference type="AlphaFoldDB" id="A0A9J7AT91"/>
<evidence type="ECO:0000256" key="2">
    <source>
        <dbReference type="ARBA" id="ARBA00023136"/>
    </source>
</evidence>
<dbReference type="Pfam" id="PF00691">
    <property type="entry name" value="OmpA"/>
    <property type="match status" value="1"/>
</dbReference>
<evidence type="ECO:0000256" key="3">
    <source>
        <dbReference type="ARBA" id="ARBA00023237"/>
    </source>
</evidence>
<dbReference type="Gene3D" id="3.30.1330.60">
    <property type="entry name" value="OmpA-like domain"/>
    <property type="match status" value="1"/>
</dbReference>
<dbReference type="PROSITE" id="PS51123">
    <property type="entry name" value="OMPA_2"/>
    <property type="match status" value="1"/>
</dbReference>
<dbReference type="InterPro" id="IPR050330">
    <property type="entry name" value="Bact_OuterMem_StrucFunc"/>
</dbReference>
<dbReference type="KEGG" id="naci:NUH88_19380"/>
<accession>A0A9J7AT91</accession>
<dbReference type="Proteomes" id="UP001060336">
    <property type="component" value="Chromosome"/>
</dbReference>
<dbReference type="EMBL" id="CP102480">
    <property type="protein sequence ID" value="UUX49548.1"/>
    <property type="molecule type" value="Genomic_DNA"/>
</dbReference>
<organism evidence="6 7">
    <name type="scientific">Nisaea acidiphila</name>
    <dbReference type="NCBI Taxonomy" id="1862145"/>
    <lineage>
        <taxon>Bacteria</taxon>
        <taxon>Pseudomonadati</taxon>
        <taxon>Pseudomonadota</taxon>
        <taxon>Alphaproteobacteria</taxon>
        <taxon>Rhodospirillales</taxon>
        <taxon>Thalassobaculaceae</taxon>
        <taxon>Nisaea</taxon>
    </lineage>
</organism>
<sequence length="295" mass="31958">MKSLQNPALKKIAVVFGAVLLSGCAGMQLEKARMIEPKGDEFSVALNKEYLRLSELEFLEGDYKDSDNFALRAMQAANNQPPAPEALEARNLPAAHKGELAQARRELVEVMGATATKKVPVNAAQAQAAFDCWMQEQEENFQPDDIARCKADYMAAMNAIRLAMAPAPAAAAPAPAPKAPQRMAATYTVNFDFDSDAITPKASAIIAEAGMAIDEMKAGTIILSGYTDRAGPASYNMKLADRRAKSVLGALDIRSRMKVAGKAEIKVYGENNNLVKTEDGVKEPENRRVKIEIIR</sequence>
<protein>
    <submittedName>
        <fullName evidence="6">OmpA family protein</fullName>
    </submittedName>
</protein>
<dbReference type="PANTHER" id="PTHR30329:SF21">
    <property type="entry name" value="LIPOPROTEIN YIAD-RELATED"/>
    <property type="match status" value="1"/>
</dbReference>
<dbReference type="GO" id="GO:0009279">
    <property type="term" value="C:cell outer membrane"/>
    <property type="evidence" value="ECO:0007669"/>
    <property type="project" value="UniProtKB-SubCell"/>
</dbReference>
<comment type="subcellular location">
    <subcellularLocation>
        <location evidence="1">Cell outer membrane</location>
    </subcellularLocation>
</comment>
<dbReference type="PROSITE" id="PS51257">
    <property type="entry name" value="PROKAR_LIPOPROTEIN"/>
    <property type="match status" value="1"/>
</dbReference>